<proteinExistence type="inferred from homology"/>
<reference evidence="12" key="1">
    <citation type="submission" date="2019-12" db="EMBL/GenBank/DDBJ databases">
        <title>Genome sequencing and annotation of Brassica cretica.</title>
        <authorList>
            <person name="Studholme D.J."/>
            <person name="Sarris P.F."/>
        </authorList>
    </citation>
    <scope>NUCLEOTIDE SEQUENCE</scope>
    <source>
        <strain evidence="12">PFS-001/15</strain>
        <tissue evidence="12">Leaf</tissue>
    </source>
</reference>
<dbReference type="InterPro" id="IPR003602">
    <property type="entry name" value="Topo_IA_DNA-bd_dom"/>
</dbReference>
<dbReference type="PROSITE" id="PS50011">
    <property type="entry name" value="PROTEIN_KINASE_DOM"/>
    <property type="match status" value="1"/>
</dbReference>
<protein>
    <recommendedName>
        <fullName evidence="14">DNA topoisomerase</fullName>
    </recommendedName>
</protein>
<keyword evidence="4 8" id="KW-0067">ATP-binding</keyword>
<evidence type="ECO:0000256" key="6">
    <source>
        <dbReference type="ARBA" id="ARBA00023125"/>
    </source>
</evidence>
<evidence type="ECO:0000256" key="1">
    <source>
        <dbReference type="ARBA" id="ARBA00022679"/>
    </source>
</evidence>
<dbReference type="PANTHER" id="PTHR47987">
    <property type="entry name" value="OS08G0249100 PROTEIN"/>
    <property type="match status" value="1"/>
</dbReference>
<feature type="domain" description="Protein kinase" evidence="10">
    <location>
        <begin position="249"/>
        <end position="482"/>
    </location>
</feature>
<name>A0A8S9KW73_BRACR</name>
<dbReference type="GO" id="GO:0003916">
    <property type="term" value="F:DNA topoisomerase activity"/>
    <property type="evidence" value="ECO:0007669"/>
    <property type="project" value="UniProtKB-KW"/>
</dbReference>
<keyword evidence="2 8" id="KW-0547">Nucleotide-binding</keyword>
<keyword evidence="9" id="KW-0723">Serine/threonine-protein kinase</keyword>
<dbReference type="Gene3D" id="1.10.510.10">
    <property type="entry name" value="Transferase(Phosphotransferase) domain 1"/>
    <property type="match status" value="1"/>
</dbReference>
<evidence type="ECO:0000256" key="2">
    <source>
        <dbReference type="ARBA" id="ARBA00022741"/>
    </source>
</evidence>
<evidence type="ECO:0008006" key="14">
    <source>
        <dbReference type="Google" id="ProtNLM"/>
    </source>
</evidence>
<dbReference type="InterPro" id="IPR023405">
    <property type="entry name" value="Topo_IA_core_domain"/>
</dbReference>
<dbReference type="EMBL" id="QGKW02000717">
    <property type="protein sequence ID" value="KAF2599930.1"/>
    <property type="molecule type" value="Genomic_DNA"/>
</dbReference>
<dbReference type="Pfam" id="PF01131">
    <property type="entry name" value="Topoisom_bac"/>
    <property type="match status" value="1"/>
</dbReference>
<dbReference type="GO" id="GO:0006265">
    <property type="term" value="P:DNA topological change"/>
    <property type="evidence" value="ECO:0007669"/>
    <property type="project" value="InterPro"/>
</dbReference>
<organism evidence="12 13">
    <name type="scientific">Brassica cretica</name>
    <name type="common">Mustard</name>
    <dbReference type="NCBI Taxonomy" id="69181"/>
    <lineage>
        <taxon>Eukaryota</taxon>
        <taxon>Viridiplantae</taxon>
        <taxon>Streptophyta</taxon>
        <taxon>Embryophyta</taxon>
        <taxon>Tracheophyta</taxon>
        <taxon>Spermatophyta</taxon>
        <taxon>Magnoliopsida</taxon>
        <taxon>eudicotyledons</taxon>
        <taxon>Gunneridae</taxon>
        <taxon>Pentapetalae</taxon>
        <taxon>rosids</taxon>
        <taxon>malvids</taxon>
        <taxon>Brassicales</taxon>
        <taxon>Brassicaceae</taxon>
        <taxon>Brassiceae</taxon>
        <taxon>Brassica</taxon>
    </lineage>
</organism>
<dbReference type="Gene3D" id="3.40.50.140">
    <property type="match status" value="1"/>
</dbReference>
<evidence type="ECO:0000313" key="13">
    <source>
        <dbReference type="Proteomes" id="UP000712281"/>
    </source>
</evidence>
<dbReference type="Pfam" id="PF00069">
    <property type="entry name" value="Pkinase"/>
    <property type="match status" value="1"/>
</dbReference>
<dbReference type="PANTHER" id="PTHR47987:SF5">
    <property type="entry name" value="PROTEIN KINASE DOMAIN-CONTAINING PROTEIN"/>
    <property type="match status" value="1"/>
</dbReference>
<dbReference type="GO" id="GO:0005524">
    <property type="term" value="F:ATP binding"/>
    <property type="evidence" value="ECO:0007669"/>
    <property type="project" value="UniProtKB-UniRule"/>
</dbReference>
<evidence type="ECO:0000256" key="7">
    <source>
        <dbReference type="ARBA" id="ARBA00023235"/>
    </source>
</evidence>
<dbReference type="GO" id="GO:0004674">
    <property type="term" value="F:protein serine/threonine kinase activity"/>
    <property type="evidence" value="ECO:0007669"/>
    <property type="project" value="UniProtKB-KW"/>
</dbReference>
<feature type="domain" description="Topo IA-type catalytic" evidence="11">
    <location>
        <begin position="1"/>
        <end position="263"/>
    </location>
</feature>
<dbReference type="FunFam" id="3.30.200.20:FF:000268">
    <property type="entry name" value="probable receptor-like serine/threonine-protein kinase At5g57670"/>
    <property type="match status" value="1"/>
</dbReference>
<dbReference type="SUPFAM" id="SSF56112">
    <property type="entry name" value="Protein kinase-like (PK-like)"/>
    <property type="match status" value="1"/>
</dbReference>
<evidence type="ECO:0000256" key="9">
    <source>
        <dbReference type="RuleBase" id="RU000304"/>
    </source>
</evidence>
<evidence type="ECO:0000256" key="3">
    <source>
        <dbReference type="ARBA" id="ARBA00022777"/>
    </source>
</evidence>
<comment type="similarity">
    <text evidence="9">Belongs to the protein kinase superfamily.</text>
</comment>
<evidence type="ECO:0000313" key="12">
    <source>
        <dbReference type="EMBL" id="KAF2599930.1"/>
    </source>
</evidence>
<dbReference type="SMART" id="SM00437">
    <property type="entry name" value="TOP1Ac"/>
    <property type="match status" value="1"/>
</dbReference>
<dbReference type="InterPro" id="IPR013824">
    <property type="entry name" value="Topo_IA_cen_sub1"/>
</dbReference>
<dbReference type="GO" id="GO:0003677">
    <property type="term" value="F:DNA binding"/>
    <property type="evidence" value="ECO:0007669"/>
    <property type="project" value="UniProtKB-KW"/>
</dbReference>
<dbReference type="InterPro" id="IPR046958">
    <property type="entry name" value="RBK1/2/STUNTED"/>
</dbReference>
<accession>A0A8S9KW73</accession>
<dbReference type="InterPro" id="IPR000719">
    <property type="entry name" value="Prot_kinase_dom"/>
</dbReference>
<dbReference type="InterPro" id="IPR008271">
    <property type="entry name" value="Ser/Thr_kinase_AS"/>
</dbReference>
<dbReference type="Gene3D" id="3.30.200.20">
    <property type="entry name" value="Phosphorylase Kinase, domain 1"/>
    <property type="match status" value="1"/>
</dbReference>
<dbReference type="InterPro" id="IPR011009">
    <property type="entry name" value="Kinase-like_dom_sf"/>
</dbReference>
<keyword evidence="3" id="KW-0418">Kinase</keyword>
<evidence type="ECO:0000256" key="5">
    <source>
        <dbReference type="ARBA" id="ARBA00023029"/>
    </source>
</evidence>
<keyword evidence="6" id="KW-0238">DNA-binding</keyword>
<dbReference type="PROSITE" id="PS00108">
    <property type="entry name" value="PROTEIN_KINASE_ST"/>
    <property type="match status" value="1"/>
</dbReference>
<dbReference type="SUPFAM" id="SSF56712">
    <property type="entry name" value="Prokaryotic type I DNA topoisomerase"/>
    <property type="match status" value="2"/>
</dbReference>
<evidence type="ECO:0000256" key="4">
    <source>
        <dbReference type="ARBA" id="ARBA00022840"/>
    </source>
</evidence>
<dbReference type="Gene3D" id="1.10.460.10">
    <property type="entry name" value="Topoisomerase I, domain 2"/>
    <property type="match status" value="1"/>
</dbReference>
<evidence type="ECO:0000256" key="8">
    <source>
        <dbReference type="PROSITE-ProRule" id="PRU10141"/>
    </source>
</evidence>
<evidence type="ECO:0000259" key="11">
    <source>
        <dbReference type="PROSITE" id="PS52039"/>
    </source>
</evidence>
<dbReference type="InterPro" id="IPR017441">
    <property type="entry name" value="Protein_kinase_ATP_BS"/>
</dbReference>
<dbReference type="InterPro" id="IPR013497">
    <property type="entry name" value="Topo_IA_cen"/>
</dbReference>
<gene>
    <name evidence="12" type="ORF">F2Q68_00012542</name>
</gene>
<evidence type="ECO:0000259" key="10">
    <source>
        <dbReference type="PROSITE" id="PS50011"/>
    </source>
</evidence>
<comment type="caution">
    <text evidence="12">The sequence shown here is derived from an EMBL/GenBank/DDBJ whole genome shotgun (WGS) entry which is preliminary data.</text>
</comment>
<dbReference type="AlphaFoldDB" id="A0A8S9KW73"/>
<feature type="binding site" evidence="8">
    <location>
        <position position="277"/>
    </location>
    <ligand>
        <name>ATP</name>
        <dbReference type="ChEBI" id="CHEBI:30616"/>
    </ligand>
</feature>
<dbReference type="Proteomes" id="UP000712281">
    <property type="component" value="Unassembled WGS sequence"/>
</dbReference>
<dbReference type="PROSITE" id="PS00107">
    <property type="entry name" value="PROTEIN_KINASE_ATP"/>
    <property type="match status" value="1"/>
</dbReference>
<sequence>MSRRGGGPVTVLNVAEKPSVAKSVAGILSRGSFRTREGRSRYNKIFEFDYAINGQPCRMMMTSVIGHLMELEFADRFRKWHSCDPADLYQAPVMKHVPEKNYLEVYRFESWGGSVIPVYEKGQQFIPTRLTLDSAVTRPPPLLCEADLLSCMDKVSKTVLFAPLFMVVAGIGTDATMHDHIKKLLDRGYATKDANTRFSPTNLGEALVMGYDDMGLLFLPALDQTTSRKSWRVYMKNTLPPYGNILLFLFLDNLIGEGGNSYVYRGDLPDGRELAVKLLKPCLDVMKEFKQEIEVITSVNHKNIVSLFGFCFENNNLMLVYDYLPRGSLEENLHGNRKDAASFGWLERYRVAVGVAEALDYLHNTHDPEVIHRDVKSSNVLLADDFEPQLSDFGFASLASSASQHVSCGDIAGTFGYLAPEYFMHGKVTDKIDVYAFGVVLLELLSGRKPICVDQSKGQESLVLWVSKHDPSITSHFYDYMR</sequence>
<dbReference type="PROSITE" id="PS52039">
    <property type="entry name" value="TOPO_IA_2"/>
    <property type="match status" value="1"/>
</dbReference>
<keyword evidence="5" id="KW-0799">Topoisomerase</keyword>
<keyword evidence="1" id="KW-0808">Transferase</keyword>
<keyword evidence="7" id="KW-0413">Isomerase</keyword>
<dbReference type="SMART" id="SM00220">
    <property type="entry name" value="S_TKc"/>
    <property type="match status" value="1"/>
</dbReference>